<name>A0A424WF71_ALCXX</name>
<dbReference type="InterPro" id="IPR022541">
    <property type="entry name" value="YhfG"/>
</dbReference>
<evidence type="ECO:0000313" key="1">
    <source>
        <dbReference type="EMBL" id="RPJ91902.1"/>
    </source>
</evidence>
<proteinExistence type="predicted"/>
<dbReference type="Proteomes" id="UP000285324">
    <property type="component" value="Unassembled WGS sequence"/>
</dbReference>
<gene>
    <name evidence="1" type="ORF">DY367_10530</name>
</gene>
<evidence type="ECO:0000313" key="2">
    <source>
        <dbReference type="Proteomes" id="UP000285324"/>
    </source>
</evidence>
<organism evidence="1 2">
    <name type="scientific">Alcaligenes xylosoxydans xylosoxydans</name>
    <name type="common">Achromobacter xylosoxidans</name>
    <dbReference type="NCBI Taxonomy" id="85698"/>
    <lineage>
        <taxon>Bacteria</taxon>
        <taxon>Pseudomonadati</taxon>
        <taxon>Pseudomonadota</taxon>
        <taxon>Betaproteobacteria</taxon>
        <taxon>Burkholderiales</taxon>
        <taxon>Alcaligenaceae</taxon>
        <taxon>Achromobacter</taxon>
    </lineage>
</organism>
<dbReference type="EMBL" id="QVXO01000012">
    <property type="protein sequence ID" value="RPJ91902.1"/>
    <property type="molecule type" value="Genomic_DNA"/>
</dbReference>
<accession>A0A424WF71</accession>
<dbReference type="RefSeq" id="WP_118932472.1">
    <property type="nucleotide sequence ID" value="NZ_CP061008.1"/>
</dbReference>
<sequence length="55" mass="6330">MKNTSLQAKLDYWAKVRRSNYAASLRLEGYPVTPAHAQRELPSREAVLRAYRKPA</sequence>
<dbReference type="Pfam" id="PF10832">
    <property type="entry name" value="YhfG"/>
    <property type="match status" value="1"/>
</dbReference>
<comment type="caution">
    <text evidence="1">The sequence shown here is derived from an EMBL/GenBank/DDBJ whole genome shotgun (WGS) entry which is preliminary data.</text>
</comment>
<dbReference type="AlphaFoldDB" id="A0A424WF71"/>
<dbReference type="OrthoDB" id="6079489at2"/>
<protein>
    <submittedName>
        <fullName evidence="1">DUF2559 family protein</fullName>
    </submittedName>
</protein>
<reference evidence="1 2" key="1">
    <citation type="submission" date="2018-08" db="EMBL/GenBank/DDBJ databases">
        <title>Achromobacter xylosoxidans Genome sequencing and assembly.</title>
        <authorList>
            <person name="Wang R."/>
            <person name="Rensing C."/>
            <person name="Li Y."/>
        </authorList>
    </citation>
    <scope>NUCLEOTIDE SEQUENCE [LARGE SCALE GENOMIC DNA]</scope>
    <source>
        <strain evidence="1 2">GD003A</strain>
    </source>
</reference>